<accession>A0A0R3R1G8</accession>
<organism evidence="4">
    <name type="scientific">Brugia timori</name>
    <dbReference type="NCBI Taxonomy" id="42155"/>
    <lineage>
        <taxon>Eukaryota</taxon>
        <taxon>Metazoa</taxon>
        <taxon>Ecdysozoa</taxon>
        <taxon>Nematoda</taxon>
        <taxon>Chromadorea</taxon>
        <taxon>Rhabditida</taxon>
        <taxon>Spirurina</taxon>
        <taxon>Spiruromorpha</taxon>
        <taxon>Filarioidea</taxon>
        <taxon>Onchocercidae</taxon>
        <taxon>Brugia</taxon>
    </lineage>
</organism>
<gene>
    <name evidence="2" type="ORF">BTMF_LOCUS11854</name>
</gene>
<name>A0A0R3R1G8_9BILA</name>
<feature type="transmembrane region" description="Helical" evidence="1">
    <location>
        <begin position="23"/>
        <end position="45"/>
    </location>
</feature>
<proteinExistence type="predicted"/>
<evidence type="ECO:0000313" key="2">
    <source>
        <dbReference type="EMBL" id="VDO40510.1"/>
    </source>
</evidence>
<protein>
    <submittedName>
        <fullName evidence="2 4">Uncharacterized protein</fullName>
    </submittedName>
</protein>
<keyword evidence="1" id="KW-1133">Transmembrane helix</keyword>
<reference evidence="4" key="1">
    <citation type="submission" date="2017-02" db="UniProtKB">
        <authorList>
            <consortium name="WormBaseParasite"/>
        </authorList>
    </citation>
    <scope>IDENTIFICATION</scope>
</reference>
<evidence type="ECO:0000313" key="3">
    <source>
        <dbReference type="Proteomes" id="UP000280834"/>
    </source>
</evidence>
<keyword evidence="1" id="KW-0472">Membrane</keyword>
<dbReference type="EMBL" id="UZAG01018654">
    <property type="protein sequence ID" value="VDO40510.1"/>
    <property type="molecule type" value="Genomic_DNA"/>
</dbReference>
<reference evidence="2 3" key="2">
    <citation type="submission" date="2018-11" db="EMBL/GenBank/DDBJ databases">
        <authorList>
            <consortium name="Pathogen Informatics"/>
        </authorList>
    </citation>
    <scope>NUCLEOTIDE SEQUENCE [LARGE SCALE GENOMIC DNA]</scope>
</reference>
<dbReference type="AlphaFoldDB" id="A0A0R3R1G8"/>
<keyword evidence="1" id="KW-0812">Transmembrane</keyword>
<dbReference type="WBParaSite" id="BTMF_0001385501-mRNA-1">
    <property type="protein sequence ID" value="BTMF_0001385501-mRNA-1"/>
    <property type="gene ID" value="BTMF_0001385501"/>
</dbReference>
<dbReference type="Proteomes" id="UP000280834">
    <property type="component" value="Unassembled WGS sequence"/>
</dbReference>
<sequence length="48" mass="5624">MDDRPVINDNRFQLVLISFYQRLFGSFLVLLGIVFSLNIPLCVIYSSW</sequence>
<keyword evidence="3" id="KW-1185">Reference proteome</keyword>
<evidence type="ECO:0000313" key="4">
    <source>
        <dbReference type="WBParaSite" id="BTMF_0001385501-mRNA-1"/>
    </source>
</evidence>
<evidence type="ECO:0000256" key="1">
    <source>
        <dbReference type="SAM" id="Phobius"/>
    </source>
</evidence>